<keyword evidence="1" id="KW-0175">Coiled coil</keyword>
<evidence type="ECO:0000259" key="3">
    <source>
        <dbReference type="PROSITE" id="PS51737"/>
    </source>
</evidence>
<dbReference type="GO" id="GO:0000150">
    <property type="term" value="F:DNA strand exchange activity"/>
    <property type="evidence" value="ECO:0007669"/>
    <property type="project" value="InterPro"/>
</dbReference>
<dbReference type="SMART" id="SM00857">
    <property type="entry name" value="Resolvase"/>
    <property type="match status" value="1"/>
</dbReference>
<dbReference type="PANTHER" id="PTHR30461:SF23">
    <property type="entry name" value="DNA RECOMBINASE-RELATED"/>
    <property type="match status" value="1"/>
</dbReference>
<sequence>MYNAAAPVLPIAFGYCRKSTTGQREESIEAQQRAIVAYAATCGFDLVKIYKDHGNSGRNGERPQFSQMVADAIAGGAQVIIVHKLDRFFRNAERQTLVEAQLRRHGVRVLSATEHFDDSPQGQFMRNITKAINQWYSANLAQEVMKGLRENAMGARNTGGPPPLGYAVDKATGKFVIEPREAEAVRIIFRMYLQDAGYAAIIDALNRGGYTTRRGQPFGKNSIYEILRNEKYTGVYVWNRLAPADPDGHVSRRRLKPRSEWVYIENGMPRIIDPEDFRRVQEELEKRRHKSGRARAKAFYLLSGLVYCGGCGGTMGGEMRRYKSHGETPVEYRYYACTTKKRLHAAGDHVRAVPADKLENAVVEYLQRIVLNPATMEALCAAVLASMQQDGSPAEKAAEHRKQAAALQRKIDRLYTAIENGLDGPDTIRRIKEMQAQRAELLAEAEALDRETGSTAATVDQLCRVWGSIRLDGLPPEQLRALIRELVEKVIVYDDGPNAHRVRVVINPARVKAGEQPPGLVSAPLGELGSLLGRAVDGLPLPGRTAYLKRYAVFSFVPDHFLHDF</sequence>
<dbReference type="PROSITE" id="PS51736">
    <property type="entry name" value="RECOMBINASES_3"/>
    <property type="match status" value="1"/>
</dbReference>
<dbReference type="InterPro" id="IPR050639">
    <property type="entry name" value="SSR_resolvase"/>
</dbReference>
<proteinExistence type="predicted"/>
<evidence type="ECO:0000313" key="5">
    <source>
        <dbReference type="Proteomes" id="UP000824105"/>
    </source>
</evidence>
<evidence type="ECO:0000313" key="4">
    <source>
        <dbReference type="EMBL" id="HIZ61438.1"/>
    </source>
</evidence>
<dbReference type="InterPro" id="IPR011109">
    <property type="entry name" value="DNA_bind_recombinase_dom"/>
</dbReference>
<reference evidence="4" key="1">
    <citation type="journal article" date="2021" name="PeerJ">
        <title>Extensive microbial diversity within the chicken gut microbiome revealed by metagenomics and culture.</title>
        <authorList>
            <person name="Gilroy R."/>
            <person name="Ravi A."/>
            <person name="Getino M."/>
            <person name="Pursley I."/>
            <person name="Horton D.L."/>
            <person name="Alikhan N.F."/>
            <person name="Baker D."/>
            <person name="Gharbi K."/>
            <person name="Hall N."/>
            <person name="Watson M."/>
            <person name="Adriaenssens E.M."/>
            <person name="Foster-Nyarko E."/>
            <person name="Jarju S."/>
            <person name="Secka A."/>
            <person name="Antonio M."/>
            <person name="Oren A."/>
            <person name="Chaudhuri R.R."/>
            <person name="La Ragione R."/>
            <person name="Hildebrand F."/>
            <person name="Pallen M.J."/>
        </authorList>
    </citation>
    <scope>NUCLEOTIDE SEQUENCE</scope>
    <source>
        <strain evidence="4">CHK188-11489</strain>
    </source>
</reference>
<dbReference type="InterPro" id="IPR025827">
    <property type="entry name" value="Zn_ribbon_recom_dom"/>
</dbReference>
<dbReference type="Pfam" id="PF00239">
    <property type="entry name" value="Resolvase"/>
    <property type="match status" value="1"/>
</dbReference>
<accession>A0A9D2FHP0</accession>
<dbReference type="InterPro" id="IPR036162">
    <property type="entry name" value="Resolvase-like_N_sf"/>
</dbReference>
<reference evidence="4" key="2">
    <citation type="submission" date="2021-04" db="EMBL/GenBank/DDBJ databases">
        <authorList>
            <person name="Gilroy R."/>
        </authorList>
    </citation>
    <scope>NUCLEOTIDE SEQUENCE</scope>
    <source>
        <strain evidence="4">CHK188-11489</strain>
    </source>
</reference>
<dbReference type="Gene3D" id="3.40.50.1390">
    <property type="entry name" value="Resolvase, N-terminal catalytic domain"/>
    <property type="match status" value="1"/>
</dbReference>
<dbReference type="PROSITE" id="PS51737">
    <property type="entry name" value="RECOMBINASE_DNA_BIND"/>
    <property type="match status" value="1"/>
</dbReference>
<name>A0A9D2FHP0_9FIRM</name>
<dbReference type="Pfam" id="PF13408">
    <property type="entry name" value="Zn_ribbon_recom"/>
    <property type="match status" value="1"/>
</dbReference>
<dbReference type="GO" id="GO:0003677">
    <property type="term" value="F:DNA binding"/>
    <property type="evidence" value="ECO:0007669"/>
    <property type="project" value="InterPro"/>
</dbReference>
<dbReference type="AlphaFoldDB" id="A0A9D2FHP0"/>
<dbReference type="Pfam" id="PF07508">
    <property type="entry name" value="Recombinase"/>
    <property type="match status" value="1"/>
</dbReference>
<feature type="domain" description="Resolvase/invertase-type recombinase catalytic" evidence="2">
    <location>
        <begin position="11"/>
        <end position="159"/>
    </location>
</feature>
<gene>
    <name evidence="4" type="ORF">H9724_01525</name>
</gene>
<dbReference type="InterPro" id="IPR006119">
    <property type="entry name" value="Resolv_N"/>
</dbReference>
<dbReference type="EMBL" id="DXBF01000011">
    <property type="protein sequence ID" value="HIZ61438.1"/>
    <property type="molecule type" value="Genomic_DNA"/>
</dbReference>
<evidence type="ECO:0000256" key="1">
    <source>
        <dbReference type="SAM" id="Coils"/>
    </source>
</evidence>
<feature type="coiled-coil region" evidence="1">
    <location>
        <begin position="397"/>
        <end position="451"/>
    </location>
</feature>
<dbReference type="Gene3D" id="3.90.1750.20">
    <property type="entry name" value="Putative Large Serine Recombinase, Chain B, Domain 2"/>
    <property type="match status" value="1"/>
</dbReference>
<comment type="caution">
    <text evidence="4">The sequence shown here is derived from an EMBL/GenBank/DDBJ whole genome shotgun (WGS) entry which is preliminary data.</text>
</comment>
<evidence type="ECO:0000259" key="2">
    <source>
        <dbReference type="PROSITE" id="PS51736"/>
    </source>
</evidence>
<protein>
    <submittedName>
        <fullName evidence="4">Recombinase family protein</fullName>
    </submittedName>
</protein>
<dbReference type="CDD" id="cd00338">
    <property type="entry name" value="Ser_Recombinase"/>
    <property type="match status" value="1"/>
</dbReference>
<dbReference type="SUPFAM" id="SSF53041">
    <property type="entry name" value="Resolvase-like"/>
    <property type="match status" value="1"/>
</dbReference>
<dbReference type="InterPro" id="IPR038109">
    <property type="entry name" value="DNA_bind_recomb_sf"/>
</dbReference>
<feature type="domain" description="Recombinase" evidence="3">
    <location>
        <begin position="163"/>
        <end position="290"/>
    </location>
</feature>
<dbReference type="PANTHER" id="PTHR30461">
    <property type="entry name" value="DNA-INVERTASE FROM LAMBDOID PROPHAGE"/>
    <property type="match status" value="1"/>
</dbReference>
<dbReference type="Proteomes" id="UP000824105">
    <property type="component" value="Unassembled WGS sequence"/>
</dbReference>
<organism evidence="4 5">
    <name type="scientific">Candidatus Gemmiger avistercoris</name>
    <dbReference type="NCBI Taxonomy" id="2838606"/>
    <lineage>
        <taxon>Bacteria</taxon>
        <taxon>Bacillati</taxon>
        <taxon>Bacillota</taxon>
        <taxon>Clostridia</taxon>
        <taxon>Eubacteriales</taxon>
        <taxon>Gemmiger</taxon>
    </lineage>
</organism>